<reference evidence="1 2" key="1">
    <citation type="submission" date="2018-02" db="EMBL/GenBank/DDBJ databases">
        <title>Draft genome of wild Prunus yedoensis var. nudiflora.</title>
        <authorList>
            <person name="Baek S."/>
            <person name="Kim J.-H."/>
            <person name="Choi K."/>
            <person name="Kim G.-B."/>
            <person name="Cho A."/>
            <person name="Jang H."/>
            <person name="Shin C.-H."/>
            <person name="Yu H.-J."/>
            <person name="Mun J.-H."/>
        </authorList>
    </citation>
    <scope>NUCLEOTIDE SEQUENCE [LARGE SCALE GENOMIC DNA]</scope>
    <source>
        <strain evidence="2">cv. Jeju island</strain>
        <tissue evidence="1">Leaf</tissue>
    </source>
</reference>
<gene>
    <name evidence="1" type="ORF">Pyn_29190</name>
</gene>
<sequence length="85" mass="9399">MWLGTSRPTGGLTLSQHVRTKNQDPYVCKQSYARRLPNQGSTATSRQGCPGFRHIQTISMYQYPRGGTCDVAHHVLGKTIQPGIV</sequence>
<keyword evidence="2" id="KW-1185">Reference proteome</keyword>
<organism evidence="1 2">
    <name type="scientific">Prunus yedoensis var. nudiflora</name>
    <dbReference type="NCBI Taxonomy" id="2094558"/>
    <lineage>
        <taxon>Eukaryota</taxon>
        <taxon>Viridiplantae</taxon>
        <taxon>Streptophyta</taxon>
        <taxon>Embryophyta</taxon>
        <taxon>Tracheophyta</taxon>
        <taxon>Spermatophyta</taxon>
        <taxon>Magnoliopsida</taxon>
        <taxon>eudicotyledons</taxon>
        <taxon>Gunneridae</taxon>
        <taxon>Pentapetalae</taxon>
        <taxon>rosids</taxon>
        <taxon>fabids</taxon>
        <taxon>Rosales</taxon>
        <taxon>Rosaceae</taxon>
        <taxon>Amygdaloideae</taxon>
        <taxon>Amygdaleae</taxon>
        <taxon>Prunus</taxon>
    </lineage>
</organism>
<accession>A0A314XF93</accession>
<protein>
    <submittedName>
        <fullName evidence="1">Uncharacterized protein</fullName>
    </submittedName>
</protein>
<evidence type="ECO:0000313" key="2">
    <source>
        <dbReference type="Proteomes" id="UP000250321"/>
    </source>
</evidence>
<name>A0A314XF93_PRUYE</name>
<dbReference type="Proteomes" id="UP000250321">
    <property type="component" value="Unassembled WGS sequence"/>
</dbReference>
<proteinExistence type="predicted"/>
<dbReference type="AlphaFoldDB" id="A0A314XF93"/>
<dbReference type="EMBL" id="PJQY01002649">
    <property type="protein sequence ID" value="PQP91901.1"/>
    <property type="molecule type" value="Genomic_DNA"/>
</dbReference>
<evidence type="ECO:0000313" key="1">
    <source>
        <dbReference type="EMBL" id="PQP91901.1"/>
    </source>
</evidence>
<comment type="caution">
    <text evidence="1">The sequence shown here is derived from an EMBL/GenBank/DDBJ whole genome shotgun (WGS) entry which is preliminary data.</text>
</comment>